<evidence type="ECO:0000256" key="1">
    <source>
        <dbReference type="SAM" id="Phobius"/>
    </source>
</evidence>
<protein>
    <submittedName>
        <fullName evidence="2">Uncharacterized protein</fullName>
    </submittedName>
</protein>
<keyword evidence="1" id="KW-0472">Membrane</keyword>
<organism evidence="2 3">
    <name type="scientific">Portunus trituberculatus</name>
    <name type="common">Swimming crab</name>
    <name type="synonym">Neptunus trituberculatus</name>
    <dbReference type="NCBI Taxonomy" id="210409"/>
    <lineage>
        <taxon>Eukaryota</taxon>
        <taxon>Metazoa</taxon>
        <taxon>Ecdysozoa</taxon>
        <taxon>Arthropoda</taxon>
        <taxon>Crustacea</taxon>
        <taxon>Multicrustacea</taxon>
        <taxon>Malacostraca</taxon>
        <taxon>Eumalacostraca</taxon>
        <taxon>Eucarida</taxon>
        <taxon>Decapoda</taxon>
        <taxon>Pleocyemata</taxon>
        <taxon>Brachyura</taxon>
        <taxon>Eubrachyura</taxon>
        <taxon>Portunoidea</taxon>
        <taxon>Portunidae</taxon>
        <taxon>Portuninae</taxon>
        <taxon>Portunus</taxon>
    </lineage>
</organism>
<evidence type="ECO:0000313" key="2">
    <source>
        <dbReference type="EMBL" id="MPC43367.1"/>
    </source>
</evidence>
<feature type="transmembrane region" description="Helical" evidence="1">
    <location>
        <begin position="84"/>
        <end position="106"/>
    </location>
</feature>
<comment type="caution">
    <text evidence="2">The sequence shown here is derived from an EMBL/GenBank/DDBJ whole genome shotgun (WGS) entry which is preliminary data.</text>
</comment>
<evidence type="ECO:0000313" key="3">
    <source>
        <dbReference type="Proteomes" id="UP000324222"/>
    </source>
</evidence>
<proteinExistence type="predicted"/>
<keyword evidence="1" id="KW-0812">Transmembrane</keyword>
<dbReference type="Proteomes" id="UP000324222">
    <property type="component" value="Unassembled WGS sequence"/>
</dbReference>
<sequence length="112" mass="12389">MKRLEYMLVSAVPGVVASVVWCGLVLCSTPPTGHGQNTVREGHLIKIRRDVRRISRRKDRDHSHSPPDQHFGLSQILFRVWREVVVVVVVVVVMVVVGRAALGWVVGVCTGA</sequence>
<name>A0A5B7FCT4_PORTR</name>
<accession>A0A5B7FCT4</accession>
<feature type="transmembrane region" description="Helical" evidence="1">
    <location>
        <begin position="6"/>
        <end position="27"/>
    </location>
</feature>
<keyword evidence="3" id="KW-1185">Reference proteome</keyword>
<dbReference type="EMBL" id="VSRR010005798">
    <property type="protein sequence ID" value="MPC43367.1"/>
    <property type="molecule type" value="Genomic_DNA"/>
</dbReference>
<keyword evidence="1" id="KW-1133">Transmembrane helix</keyword>
<gene>
    <name evidence="2" type="ORF">E2C01_037012</name>
</gene>
<dbReference type="AlphaFoldDB" id="A0A5B7FCT4"/>
<reference evidence="2 3" key="1">
    <citation type="submission" date="2019-05" db="EMBL/GenBank/DDBJ databases">
        <title>Another draft genome of Portunus trituberculatus and its Hox gene families provides insights of decapod evolution.</title>
        <authorList>
            <person name="Jeong J.-H."/>
            <person name="Song I."/>
            <person name="Kim S."/>
            <person name="Choi T."/>
            <person name="Kim D."/>
            <person name="Ryu S."/>
            <person name="Kim W."/>
        </authorList>
    </citation>
    <scope>NUCLEOTIDE SEQUENCE [LARGE SCALE GENOMIC DNA]</scope>
    <source>
        <tissue evidence="2">Muscle</tissue>
    </source>
</reference>